<feature type="coiled-coil region" evidence="8">
    <location>
        <begin position="142"/>
        <end position="205"/>
    </location>
</feature>
<feature type="coiled-coil region" evidence="8">
    <location>
        <begin position="260"/>
        <end position="341"/>
    </location>
</feature>
<feature type="compositionally biased region" description="Polar residues" evidence="9">
    <location>
        <begin position="28"/>
        <end position="42"/>
    </location>
</feature>
<evidence type="ECO:0000256" key="7">
    <source>
        <dbReference type="ARBA" id="ARBA00034142"/>
    </source>
</evidence>
<dbReference type="Proteomes" id="UP001465755">
    <property type="component" value="Unassembled WGS sequence"/>
</dbReference>
<feature type="compositionally biased region" description="Basic and acidic residues" evidence="9">
    <location>
        <begin position="45"/>
        <end position="54"/>
    </location>
</feature>
<sequence>MGKQGTENSFVASQAGSDKSQRSRYRTTAKTSHVDTSLFSSKTAKKLESTRAAPLEHHVTKKVVVHKGPSDANAAILLSKKDLQRMLQPAGALSDDQVLQKRLAAQAAAEQETIDRNSQRSRATEKEIDDQSKGQPSEMELLRLQEKAALDAAGRKKQLEQEDEVKAMNRLVTYSRCAAEREQQLQQHQLQLAEAKERERHLDMQMELDRRAALQMYEERDKERAIEQRKGAAVLSEQIHERDMERLRVQDLRYQEGRRMQQMAVEAKEADQRAQEARVLASRELMAAVAESNNALAATKRIAHEQEAEHERQIVEYQRQRDLREQEAAELKAQIAKAKDLEVAKLWASQKKLVDRNSELDELRARRAQDAYERDMRKREADAIARARAIQRDLDEARACQAADRLAARAAQAAFENSEHQRVLQESQQIIQAAAAIEDRQNAQRLEHAEQLRAQIIAREEAAKHVKAAKMAEGAQLRARLAEHKALIEAVKNEKLQELKAQAIPEKYRADLARFKVQNV</sequence>
<evidence type="ECO:0000256" key="9">
    <source>
        <dbReference type="SAM" id="MobiDB-lite"/>
    </source>
</evidence>
<comment type="subcellular location">
    <subcellularLocation>
        <location evidence="1">Cell projection</location>
        <location evidence="1">Cilium</location>
        <location evidence="1">Flagellum</location>
    </subcellularLocation>
</comment>
<keyword evidence="3 8" id="KW-0175">Coiled coil</keyword>
<evidence type="ECO:0000256" key="2">
    <source>
        <dbReference type="ARBA" id="ARBA00022846"/>
    </source>
</evidence>
<comment type="caution">
    <text evidence="11">The sequence shown here is derived from an EMBL/GenBank/DDBJ whole genome shotgun (WGS) entry which is preliminary data.</text>
</comment>
<proteinExistence type="inferred from homology"/>
<evidence type="ECO:0000256" key="4">
    <source>
        <dbReference type="ARBA" id="ARBA00023069"/>
    </source>
</evidence>
<keyword evidence="12" id="KW-1185">Reference proteome</keyword>
<keyword evidence="4" id="KW-0969">Cilium</keyword>
<comment type="similarity">
    <text evidence="6">Belongs to the CFAP45 family.</text>
</comment>
<evidence type="ECO:0000256" key="5">
    <source>
        <dbReference type="ARBA" id="ARBA00023273"/>
    </source>
</evidence>
<organism evidence="11 12">
    <name type="scientific">Symbiochloris irregularis</name>
    <dbReference type="NCBI Taxonomy" id="706552"/>
    <lineage>
        <taxon>Eukaryota</taxon>
        <taxon>Viridiplantae</taxon>
        <taxon>Chlorophyta</taxon>
        <taxon>core chlorophytes</taxon>
        <taxon>Trebouxiophyceae</taxon>
        <taxon>Trebouxiales</taxon>
        <taxon>Trebouxiaceae</taxon>
        <taxon>Symbiochloris</taxon>
    </lineage>
</organism>
<evidence type="ECO:0000256" key="6">
    <source>
        <dbReference type="ARBA" id="ARBA00034116"/>
    </source>
</evidence>
<dbReference type="PANTHER" id="PTHR15504">
    <property type="entry name" value="NASOPHARYNGEAL EPITHELIUM SPECIFIC PROTEIN 1"/>
    <property type="match status" value="1"/>
</dbReference>
<keyword evidence="2" id="KW-0282">Flagellum</keyword>
<keyword evidence="5" id="KW-0966">Cell projection</keyword>
<accession>A0AAW1NTI0</accession>
<evidence type="ECO:0000259" key="10">
    <source>
        <dbReference type="Pfam" id="PF13868"/>
    </source>
</evidence>
<dbReference type="Pfam" id="PF13868">
    <property type="entry name" value="TPH"/>
    <property type="match status" value="1"/>
</dbReference>
<protein>
    <recommendedName>
        <fullName evidence="7">Cilia- and flagella-associated protein 45</fullName>
    </recommendedName>
</protein>
<dbReference type="GO" id="GO:0031514">
    <property type="term" value="C:motile cilium"/>
    <property type="evidence" value="ECO:0007669"/>
    <property type="project" value="UniProtKB-SubCell"/>
</dbReference>
<evidence type="ECO:0000313" key="12">
    <source>
        <dbReference type="Proteomes" id="UP001465755"/>
    </source>
</evidence>
<dbReference type="EMBL" id="JALJOQ010000144">
    <property type="protein sequence ID" value="KAK9794026.1"/>
    <property type="molecule type" value="Genomic_DNA"/>
</dbReference>
<feature type="compositionally biased region" description="Polar residues" evidence="9">
    <location>
        <begin position="1"/>
        <end position="18"/>
    </location>
</feature>
<dbReference type="PANTHER" id="PTHR15504:SF0">
    <property type="entry name" value="CILIA- AND FLAGELLA-ASSOCIATED PROTEIN 45"/>
    <property type="match status" value="1"/>
</dbReference>
<evidence type="ECO:0000256" key="1">
    <source>
        <dbReference type="ARBA" id="ARBA00004230"/>
    </source>
</evidence>
<feature type="domain" description="Trichohyalin-plectin-homology" evidence="10">
    <location>
        <begin position="159"/>
        <end position="506"/>
    </location>
</feature>
<evidence type="ECO:0000313" key="11">
    <source>
        <dbReference type="EMBL" id="KAK9794026.1"/>
    </source>
</evidence>
<feature type="compositionally biased region" description="Basic and acidic residues" evidence="9">
    <location>
        <begin position="113"/>
        <end position="132"/>
    </location>
</feature>
<dbReference type="InterPro" id="IPR043597">
    <property type="entry name" value="TPH_dom"/>
</dbReference>
<dbReference type="InterPro" id="IPR033253">
    <property type="entry name" value="CFAP45"/>
</dbReference>
<gene>
    <name evidence="11" type="ORF">WJX73_004960</name>
</gene>
<feature type="region of interest" description="Disordered" evidence="9">
    <location>
        <begin position="1"/>
        <end position="54"/>
    </location>
</feature>
<dbReference type="AlphaFoldDB" id="A0AAW1NTI0"/>
<feature type="region of interest" description="Disordered" evidence="9">
    <location>
        <begin position="109"/>
        <end position="137"/>
    </location>
</feature>
<evidence type="ECO:0000256" key="3">
    <source>
        <dbReference type="ARBA" id="ARBA00023054"/>
    </source>
</evidence>
<evidence type="ECO:0000256" key="8">
    <source>
        <dbReference type="SAM" id="Coils"/>
    </source>
</evidence>
<name>A0AAW1NTI0_9CHLO</name>
<reference evidence="11 12" key="1">
    <citation type="journal article" date="2024" name="Nat. Commun.">
        <title>Phylogenomics reveals the evolutionary origins of lichenization in chlorophyte algae.</title>
        <authorList>
            <person name="Puginier C."/>
            <person name="Libourel C."/>
            <person name="Otte J."/>
            <person name="Skaloud P."/>
            <person name="Haon M."/>
            <person name="Grisel S."/>
            <person name="Petersen M."/>
            <person name="Berrin J.G."/>
            <person name="Delaux P.M."/>
            <person name="Dal Grande F."/>
            <person name="Keller J."/>
        </authorList>
    </citation>
    <scope>NUCLEOTIDE SEQUENCE [LARGE SCALE GENOMIC DNA]</scope>
    <source>
        <strain evidence="11 12">SAG 2036</strain>
    </source>
</reference>